<keyword evidence="7" id="KW-1185">Reference proteome</keyword>
<evidence type="ECO:0000313" key="7">
    <source>
        <dbReference type="Proteomes" id="UP000290106"/>
    </source>
</evidence>
<dbReference type="Proteomes" id="UP000290106">
    <property type="component" value="Unassembled WGS sequence"/>
</dbReference>
<proteinExistence type="inferred from homology"/>
<dbReference type="SUPFAM" id="SSF46785">
    <property type="entry name" value="Winged helix' DNA-binding domain"/>
    <property type="match status" value="1"/>
</dbReference>
<evidence type="ECO:0000256" key="4">
    <source>
        <dbReference type="ARBA" id="ARBA00023163"/>
    </source>
</evidence>
<dbReference type="OrthoDB" id="9785745at2"/>
<comment type="similarity">
    <text evidence="1">Belongs to the LysR transcriptional regulatory family.</text>
</comment>
<name>A0A4Q1RID3_9FIRM</name>
<protein>
    <submittedName>
        <fullName evidence="6">LysR family transcriptional regulator</fullName>
    </submittedName>
</protein>
<dbReference type="PROSITE" id="PS50931">
    <property type="entry name" value="HTH_LYSR"/>
    <property type="match status" value="1"/>
</dbReference>
<organism evidence="6 7">
    <name type="scientific">Blautia faecicola</name>
    <dbReference type="NCBI Taxonomy" id="2509240"/>
    <lineage>
        <taxon>Bacteria</taxon>
        <taxon>Bacillati</taxon>
        <taxon>Bacillota</taxon>
        <taxon>Clostridia</taxon>
        <taxon>Lachnospirales</taxon>
        <taxon>Lachnospiraceae</taxon>
        <taxon>Blautia</taxon>
    </lineage>
</organism>
<dbReference type="Gene3D" id="1.10.10.10">
    <property type="entry name" value="Winged helix-like DNA-binding domain superfamily/Winged helix DNA-binding domain"/>
    <property type="match status" value="1"/>
</dbReference>
<keyword evidence="3" id="KW-0238">DNA-binding</keyword>
<dbReference type="PANTHER" id="PTHR30126:SF40">
    <property type="entry name" value="HTH-TYPE TRANSCRIPTIONAL REGULATOR GLTR"/>
    <property type="match status" value="1"/>
</dbReference>
<evidence type="ECO:0000256" key="1">
    <source>
        <dbReference type="ARBA" id="ARBA00009437"/>
    </source>
</evidence>
<keyword evidence="2" id="KW-0805">Transcription regulation</keyword>
<dbReference type="InterPro" id="IPR036390">
    <property type="entry name" value="WH_DNA-bd_sf"/>
</dbReference>
<reference evidence="6 7" key="1">
    <citation type="submission" date="2019-01" db="EMBL/GenBank/DDBJ databases">
        <title>Blautia sp. nov. KGMB01111 isolated human feces.</title>
        <authorList>
            <person name="Park J.-E."/>
            <person name="Kim J.-S."/>
            <person name="Park S.-H."/>
        </authorList>
    </citation>
    <scope>NUCLEOTIDE SEQUENCE [LARGE SCALE GENOMIC DNA]</scope>
    <source>
        <strain evidence="6 7">KGMB01111</strain>
    </source>
</reference>
<dbReference type="PANTHER" id="PTHR30126">
    <property type="entry name" value="HTH-TYPE TRANSCRIPTIONAL REGULATOR"/>
    <property type="match status" value="1"/>
</dbReference>
<dbReference type="GO" id="GO:0000976">
    <property type="term" value="F:transcription cis-regulatory region binding"/>
    <property type="evidence" value="ECO:0007669"/>
    <property type="project" value="TreeGrafter"/>
</dbReference>
<gene>
    <name evidence="6" type="ORF">ETP43_09280</name>
</gene>
<feature type="domain" description="HTH lysR-type" evidence="5">
    <location>
        <begin position="2"/>
        <end position="59"/>
    </location>
</feature>
<accession>A0A4Q1RID3</accession>
<keyword evidence="4" id="KW-0804">Transcription</keyword>
<evidence type="ECO:0000256" key="3">
    <source>
        <dbReference type="ARBA" id="ARBA00023125"/>
    </source>
</evidence>
<dbReference type="InterPro" id="IPR000847">
    <property type="entry name" value="LysR_HTH_N"/>
</dbReference>
<dbReference type="Pfam" id="PF00126">
    <property type="entry name" value="HTH_1"/>
    <property type="match status" value="1"/>
</dbReference>
<sequence length="304" mass="34617">MIDIKQLKCFITCADVGSFSEAASVLYTTQSSVSKVIRALEEEMQASLFIRNPHGISLTPNGKQAYAYASRVLENVEAMAELSTAGDTQWLNISFNPSSWMADCFVKFYQLHGKENLHCQAHTGKMREVLERIHEYKDELGFLYVTTRQQTDLQYLLVRKQLEFVPLKELDTCLYPGGGHLQKEGKPLTQEEIQNLHYIQNFLEDARNYEGWKLDTDDNLTLGKIDVSVVTNSDYIMEKMLDHGNLANISGDTLTPAKTKSRPSIRLTHESSKITFGYVKRENTPLTPLAETFLTYIKQELTEE</sequence>
<dbReference type="FunFam" id="1.10.10.10:FF:000001">
    <property type="entry name" value="LysR family transcriptional regulator"/>
    <property type="match status" value="1"/>
</dbReference>
<dbReference type="AlphaFoldDB" id="A0A4Q1RID3"/>
<evidence type="ECO:0000259" key="5">
    <source>
        <dbReference type="PROSITE" id="PS50931"/>
    </source>
</evidence>
<dbReference type="GO" id="GO:0003700">
    <property type="term" value="F:DNA-binding transcription factor activity"/>
    <property type="evidence" value="ECO:0007669"/>
    <property type="project" value="InterPro"/>
</dbReference>
<evidence type="ECO:0000313" key="6">
    <source>
        <dbReference type="EMBL" id="RXS75388.1"/>
    </source>
</evidence>
<comment type="caution">
    <text evidence="6">The sequence shown here is derived from an EMBL/GenBank/DDBJ whole genome shotgun (WGS) entry which is preliminary data.</text>
</comment>
<dbReference type="RefSeq" id="WP_129257857.1">
    <property type="nucleotide sequence ID" value="NZ_SDKC01000001.1"/>
</dbReference>
<dbReference type="SUPFAM" id="SSF53850">
    <property type="entry name" value="Periplasmic binding protein-like II"/>
    <property type="match status" value="1"/>
</dbReference>
<dbReference type="PRINTS" id="PR00039">
    <property type="entry name" value="HTHLYSR"/>
</dbReference>
<dbReference type="EMBL" id="SDKC01000001">
    <property type="protein sequence ID" value="RXS75388.1"/>
    <property type="molecule type" value="Genomic_DNA"/>
</dbReference>
<dbReference type="InterPro" id="IPR036388">
    <property type="entry name" value="WH-like_DNA-bd_sf"/>
</dbReference>
<evidence type="ECO:0000256" key="2">
    <source>
        <dbReference type="ARBA" id="ARBA00023015"/>
    </source>
</evidence>